<dbReference type="Proteomes" id="UP000801492">
    <property type="component" value="Unassembled WGS sequence"/>
</dbReference>
<reference evidence="1" key="1">
    <citation type="submission" date="2019-08" db="EMBL/GenBank/DDBJ databases">
        <title>The genome of the North American firefly Photinus pyralis.</title>
        <authorList>
            <consortium name="Photinus pyralis genome working group"/>
            <person name="Fallon T.R."/>
            <person name="Sander Lower S.E."/>
            <person name="Weng J.-K."/>
        </authorList>
    </citation>
    <scope>NUCLEOTIDE SEQUENCE</scope>
    <source>
        <strain evidence="1">TRF0915ILg1</strain>
        <tissue evidence="1">Whole body</tissue>
    </source>
</reference>
<accession>A0A8K0G385</accession>
<sequence>MIRGVKHRTKETIKICNETRKEAKQRCGQKKREHLEKRLKVIEEQYKNKEIRNFYQGVKKARKTTNTWAVYCKSNEGALIGDTTDKLKRWGQYFEELLNAAEENEQLMAPHRILQDNVQEDVKDSTQQEIMEATK</sequence>
<name>A0A8K0G385_IGNLU</name>
<proteinExistence type="predicted"/>
<comment type="caution">
    <text evidence="1">The sequence shown here is derived from an EMBL/GenBank/DDBJ whole genome shotgun (WGS) entry which is preliminary data.</text>
</comment>
<keyword evidence="2" id="KW-1185">Reference proteome</keyword>
<evidence type="ECO:0000313" key="2">
    <source>
        <dbReference type="Proteomes" id="UP000801492"/>
    </source>
</evidence>
<dbReference type="EMBL" id="VTPC01086616">
    <property type="protein sequence ID" value="KAF2886737.1"/>
    <property type="molecule type" value="Genomic_DNA"/>
</dbReference>
<evidence type="ECO:0000313" key="1">
    <source>
        <dbReference type="EMBL" id="KAF2886737.1"/>
    </source>
</evidence>
<gene>
    <name evidence="1" type="ORF">ILUMI_19436</name>
</gene>
<organism evidence="1 2">
    <name type="scientific">Ignelater luminosus</name>
    <name type="common">Cucubano</name>
    <name type="synonym">Pyrophorus luminosus</name>
    <dbReference type="NCBI Taxonomy" id="2038154"/>
    <lineage>
        <taxon>Eukaryota</taxon>
        <taxon>Metazoa</taxon>
        <taxon>Ecdysozoa</taxon>
        <taxon>Arthropoda</taxon>
        <taxon>Hexapoda</taxon>
        <taxon>Insecta</taxon>
        <taxon>Pterygota</taxon>
        <taxon>Neoptera</taxon>
        <taxon>Endopterygota</taxon>
        <taxon>Coleoptera</taxon>
        <taxon>Polyphaga</taxon>
        <taxon>Elateriformia</taxon>
        <taxon>Elateroidea</taxon>
        <taxon>Elateridae</taxon>
        <taxon>Agrypninae</taxon>
        <taxon>Pyrophorini</taxon>
        <taxon>Ignelater</taxon>
    </lineage>
</organism>
<dbReference type="AlphaFoldDB" id="A0A8K0G385"/>
<protein>
    <submittedName>
        <fullName evidence="1">Uncharacterized protein</fullName>
    </submittedName>
</protein>
<dbReference type="OrthoDB" id="6770619at2759"/>